<dbReference type="InterPro" id="IPR041621">
    <property type="entry name" value="PDH_E1_M"/>
</dbReference>
<evidence type="ECO:0000256" key="5">
    <source>
        <dbReference type="ARBA" id="ARBA00023002"/>
    </source>
</evidence>
<keyword evidence="7 9" id="KW-0670">Pyruvate</keyword>
<dbReference type="InterPro" id="IPR004660">
    <property type="entry name" value="PDH_E1"/>
</dbReference>
<keyword evidence="5 9" id="KW-0560">Oxidoreductase</keyword>
<evidence type="ECO:0000256" key="10">
    <source>
        <dbReference type="PIRSR" id="PIRSR000156-1"/>
    </source>
</evidence>
<dbReference type="STRING" id="669502.SSDC_00900"/>
<dbReference type="Pfam" id="PF17831">
    <property type="entry name" value="PDH_E1_M"/>
    <property type="match status" value="1"/>
</dbReference>
<feature type="binding site" evidence="10">
    <location>
        <position position="259"/>
    </location>
    <ligand>
        <name>Mg(2+)</name>
        <dbReference type="ChEBI" id="CHEBI:18420"/>
    </ligand>
</feature>
<evidence type="ECO:0000256" key="9">
    <source>
        <dbReference type="PIRNR" id="PIRNR000156"/>
    </source>
</evidence>
<dbReference type="InterPro" id="IPR029061">
    <property type="entry name" value="THDP-binding"/>
</dbReference>
<evidence type="ECO:0000256" key="3">
    <source>
        <dbReference type="ARBA" id="ARBA00012281"/>
    </source>
</evidence>
<dbReference type="GO" id="GO:0004739">
    <property type="term" value="F:pyruvate dehydrogenase (acetyl-transferring) activity"/>
    <property type="evidence" value="ECO:0007669"/>
    <property type="project" value="UniProtKB-EC"/>
</dbReference>
<dbReference type="Gene3D" id="3.40.50.920">
    <property type="match status" value="1"/>
</dbReference>
<dbReference type="SUPFAM" id="SSF52922">
    <property type="entry name" value="TK C-terminal domain-like"/>
    <property type="match status" value="1"/>
</dbReference>
<organism evidence="14 15">
    <name type="scientific">Candidatus Profftella armatura</name>
    <dbReference type="NCBI Taxonomy" id="669502"/>
    <lineage>
        <taxon>Bacteria</taxon>
        <taxon>Pseudomonadati</taxon>
        <taxon>Pseudomonadota</taxon>
        <taxon>Betaproteobacteria</taxon>
        <taxon>Candidatus Profftella</taxon>
    </lineage>
</organism>
<evidence type="ECO:0000256" key="7">
    <source>
        <dbReference type="ARBA" id="ARBA00023317"/>
    </source>
</evidence>
<evidence type="ECO:0000256" key="4">
    <source>
        <dbReference type="ARBA" id="ARBA00017172"/>
    </source>
</evidence>
<accession>S5RLR9</accession>
<dbReference type="Gene3D" id="3.40.50.970">
    <property type="match status" value="2"/>
</dbReference>
<dbReference type="CDD" id="cd02017">
    <property type="entry name" value="TPP_E1_EcPDC_like"/>
    <property type="match status" value="1"/>
</dbReference>
<dbReference type="EMBL" id="CP003468">
    <property type="protein sequence ID" value="AGS06871.1"/>
    <property type="molecule type" value="Genomic_DNA"/>
</dbReference>
<dbReference type="AlphaFoldDB" id="S5RLR9"/>
<dbReference type="FunFam" id="3.40.50.970:FF:000011">
    <property type="entry name" value="Pyruvate dehydrogenase E1 component"/>
    <property type="match status" value="1"/>
</dbReference>
<evidence type="ECO:0000313" key="15">
    <source>
        <dbReference type="Proteomes" id="UP000015216"/>
    </source>
</evidence>
<dbReference type="HOGENOM" id="CLU_009154_2_0_4"/>
<keyword evidence="10" id="KW-0479">Metal-binding</keyword>
<evidence type="ECO:0000256" key="8">
    <source>
        <dbReference type="ARBA" id="ARBA00051231"/>
    </source>
</evidence>
<dbReference type="NCBIfam" id="TIGR00759">
    <property type="entry name" value="aceE"/>
    <property type="match status" value="1"/>
</dbReference>
<dbReference type="RefSeq" id="WP_020915446.1">
    <property type="nucleotide sequence ID" value="NC_021885.1"/>
</dbReference>
<evidence type="ECO:0000256" key="6">
    <source>
        <dbReference type="ARBA" id="ARBA00023052"/>
    </source>
</evidence>
<keyword evidence="6 9" id="KW-0786">Thiamine pyrophosphate</keyword>
<dbReference type="Pfam" id="PF00456">
    <property type="entry name" value="Transketolase_N"/>
    <property type="match status" value="1"/>
</dbReference>
<evidence type="ECO:0000259" key="13">
    <source>
        <dbReference type="Pfam" id="PF22613"/>
    </source>
</evidence>
<dbReference type="InterPro" id="IPR051157">
    <property type="entry name" value="PDH/Transketolase"/>
</dbReference>
<gene>
    <name evidence="14" type="primary">aceE</name>
    <name evidence="14" type="ORF">SSDC_00900</name>
</gene>
<feature type="domain" description="Transketolase N-terminal" evidence="11">
    <location>
        <begin position="96"/>
        <end position="292"/>
    </location>
</feature>
<name>S5RLR9_9PROT</name>
<dbReference type="InterPro" id="IPR009014">
    <property type="entry name" value="Transketo_C/PFOR_II"/>
</dbReference>
<proteinExistence type="predicted"/>
<dbReference type="SUPFAM" id="SSF52518">
    <property type="entry name" value="Thiamin diphosphate-binding fold (THDP-binding)"/>
    <property type="match status" value="2"/>
</dbReference>
<evidence type="ECO:0000256" key="2">
    <source>
        <dbReference type="ARBA" id="ARBA00003157"/>
    </source>
</evidence>
<dbReference type="PANTHER" id="PTHR43825">
    <property type="entry name" value="PYRUVATE DEHYDROGENASE E1 COMPONENT"/>
    <property type="match status" value="1"/>
</dbReference>
<keyword evidence="15" id="KW-1185">Reference proteome</keyword>
<dbReference type="InterPro" id="IPR035807">
    <property type="entry name" value="PDC_E1_N"/>
</dbReference>
<comment type="cofactor">
    <cofactor evidence="1 9">
        <name>thiamine diphosphate</name>
        <dbReference type="ChEBI" id="CHEBI:58937"/>
    </cofactor>
</comment>
<protein>
    <recommendedName>
        <fullName evidence="4 9">Pyruvate dehydrogenase E1 component</fullName>
        <ecNumber evidence="3 9">1.2.4.1</ecNumber>
    </recommendedName>
</protein>
<dbReference type="Pfam" id="PF22613">
    <property type="entry name" value="Transketolase_C_1"/>
    <property type="match status" value="1"/>
</dbReference>
<feature type="domain" description="Transketolase-like C-terminal" evidence="13">
    <location>
        <begin position="712"/>
        <end position="847"/>
    </location>
</feature>
<dbReference type="InterPro" id="IPR005474">
    <property type="entry name" value="Transketolase_N"/>
</dbReference>
<dbReference type="eggNOG" id="COG2609">
    <property type="taxonomic scope" value="Bacteria"/>
</dbReference>
<dbReference type="GeneID" id="301553047"/>
<sequence>MKETTKDSDIVETKEWISALKSVIKIEGPNRAYYLIKKMIKFLLRHGMNVPLFKNTAYINTISNNFDDDFPGNIKIEEHLQSLIRWNAMALVIRANKIDSSLGGHLSSFASLAHILEIGFNHFWRAPTHSHGGDLIYIQGHSAPGVYARAFLEGRLTEEQMINFRQEVDGYGLSSYPHPKLMPKFWQFPTVSMGLGPLTAIHQARFLKYLHARKITNTINRKIWILCGDGEMDEPESISEISMAAREKLDNLIMIVNCNLQRLDGPVRGNSKIIQELEAHFYGVGWNVIKVIWSSSWDKLLKCDQNGILKKIMMDTLDGEYQNYRSKNSDFIRKNFFGKHPKLLKMIEEMSDEDIWNLTFGGHDLRKIYSAFKMAQKNKDKPTVLLIKSIKGYGLGRFGEARNTAHNIKKIDHQGIKSIRDFLKLPIPDSELSLVPFYKPSKNSPEIQYLKNCRKKLGGYLPKRRQKSDEKLLIPPLEAFKKILEPTLNERKISTTYAYVRILNTILRDKNIGNRVVPILVDESRTFGMEGLFRQIGIFSQVGQLYDPVDKDQVIYYREEKNGQILQEGINEAGGMGSWIAAATSYSTSNCIMIPFFTFYSMFGLQRIGDLAWLAGDIRARGFLIGGTSGRTTINGEGLQHEDGHSHVLASTIPNCIPYDPTFAHEVAIIIHHGLHCMISNQEDVFYYITVMNENYSHPGLKKGQEKGIIKGLYLLKNHNNEKSKLKVQLIGSGAILREILASKILLQEWDIDSAVWSATSFTLLARDGQETERWNMLHPTKKQKVAYITKSLEKSIGPIIVATDYMRLFAEQVRAFIPKGRIYKVLGTDGFGCSDTRKKLRDFFEVSRYYIVIAALNSLAKENLIKFSIVSEAIKKYNINTKKQSPFSI</sequence>
<dbReference type="InterPro" id="IPR055152">
    <property type="entry name" value="Transketolase-like_C_2"/>
</dbReference>
<comment type="function">
    <text evidence="2 9">Component of the pyruvate dehydrogenase (PDH) complex, that catalyzes the overall conversion of pyruvate to acetyl-CoA and CO(2).</text>
</comment>
<dbReference type="PATRIC" id="fig|669502.6.peg.175"/>
<dbReference type="Proteomes" id="UP000015216">
    <property type="component" value="Chromosome"/>
</dbReference>
<dbReference type="PANTHER" id="PTHR43825:SF3">
    <property type="entry name" value="PYRUVATE DEHYDROGENASE E1 COMPONENT"/>
    <property type="match status" value="1"/>
</dbReference>
<dbReference type="PIRSF" id="PIRSF000156">
    <property type="entry name" value="Pyruvate_dh_E1"/>
    <property type="match status" value="1"/>
</dbReference>
<evidence type="ECO:0000259" key="11">
    <source>
        <dbReference type="Pfam" id="PF00456"/>
    </source>
</evidence>
<feature type="binding site" evidence="10">
    <location>
        <position position="261"/>
    </location>
    <ligand>
        <name>Mg(2+)</name>
        <dbReference type="ChEBI" id="CHEBI:18420"/>
    </ligand>
</feature>
<feature type="domain" description="Pyruvate dehydrogenase E1 component middle" evidence="12">
    <location>
        <begin position="490"/>
        <end position="699"/>
    </location>
</feature>
<dbReference type="GO" id="GO:0046872">
    <property type="term" value="F:metal ion binding"/>
    <property type="evidence" value="ECO:0007669"/>
    <property type="project" value="UniProtKB-KW"/>
</dbReference>
<comment type="cofactor">
    <cofactor evidence="10">
        <name>Mg(2+)</name>
        <dbReference type="ChEBI" id="CHEBI:18420"/>
    </cofactor>
</comment>
<evidence type="ECO:0000256" key="1">
    <source>
        <dbReference type="ARBA" id="ARBA00001964"/>
    </source>
</evidence>
<dbReference type="OrthoDB" id="9759664at2"/>
<feature type="binding site" evidence="10">
    <location>
        <position position="229"/>
    </location>
    <ligand>
        <name>Mg(2+)</name>
        <dbReference type="ChEBI" id="CHEBI:18420"/>
    </ligand>
</feature>
<comment type="catalytic activity">
    <reaction evidence="8 9">
        <text>N(6)-[(R)-lipoyl]-L-lysyl-[protein] + pyruvate + H(+) = N(6)-[(R)-S(8)-acetyldihydrolipoyl]-L-lysyl-[protein] + CO2</text>
        <dbReference type="Rhea" id="RHEA:19189"/>
        <dbReference type="Rhea" id="RHEA-COMP:10474"/>
        <dbReference type="Rhea" id="RHEA-COMP:10478"/>
        <dbReference type="ChEBI" id="CHEBI:15361"/>
        <dbReference type="ChEBI" id="CHEBI:15378"/>
        <dbReference type="ChEBI" id="CHEBI:16526"/>
        <dbReference type="ChEBI" id="CHEBI:83099"/>
        <dbReference type="ChEBI" id="CHEBI:83111"/>
        <dbReference type="EC" id="1.2.4.1"/>
    </reaction>
</comment>
<evidence type="ECO:0000313" key="14">
    <source>
        <dbReference type="EMBL" id="AGS06871.1"/>
    </source>
</evidence>
<keyword evidence="10" id="KW-0460">Magnesium</keyword>
<reference evidence="14 15" key="1">
    <citation type="journal article" date="2013" name="Curr. Biol.">
        <title>Defensive bacteriome symbiont with a drastically reduced genome.</title>
        <authorList>
            <person name="Nakabachi A."/>
            <person name="Ueoka R."/>
            <person name="Oshima K."/>
            <person name="Teta R."/>
            <person name="Mangoni A."/>
            <person name="Gurgui M."/>
            <person name="Oldham N.J."/>
            <person name="van Echten-Deckert G."/>
            <person name="Okamura K."/>
            <person name="Yamamoto K."/>
            <person name="Inoue H."/>
            <person name="Ohkuma M."/>
            <person name="Hongoh Y."/>
            <person name="Miyagishima S.Y."/>
            <person name="Hattori M."/>
            <person name="Piel J."/>
            <person name="Fukatsu T."/>
        </authorList>
    </citation>
    <scope>NUCLEOTIDE SEQUENCE [LARGE SCALE GENOMIC DNA]</scope>
    <source>
        <strain evidence="14 15">DC</strain>
    </source>
</reference>
<dbReference type="KEGG" id="ssdc:SSDC_00900"/>
<evidence type="ECO:0000259" key="12">
    <source>
        <dbReference type="Pfam" id="PF17831"/>
    </source>
</evidence>
<dbReference type="EC" id="1.2.4.1" evidence="3 9"/>